<name>A0ABP4VQY9_9MICO</name>
<dbReference type="Gene3D" id="1.50.10.10">
    <property type="match status" value="1"/>
</dbReference>
<evidence type="ECO:0000259" key="1">
    <source>
        <dbReference type="Pfam" id="PF14742"/>
    </source>
</evidence>
<accession>A0ABP4VQY9</accession>
<dbReference type="InterPro" id="IPR008928">
    <property type="entry name" value="6-hairpin_glycosidase_sf"/>
</dbReference>
<organism evidence="3 4">
    <name type="scientific">Isoptericola hypogeus</name>
    <dbReference type="NCBI Taxonomy" id="300179"/>
    <lineage>
        <taxon>Bacteria</taxon>
        <taxon>Bacillati</taxon>
        <taxon>Actinomycetota</taxon>
        <taxon>Actinomycetes</taxon>
        <taxon>Micrococcales</taxon>
        <taxon>Promicromonosporaceae</taxon>
        <taxon>Isoptericola</taxon>
    </lineage>
</organism>
<dbReference type="SUPFAM" id="SSF48208">
    <property type="entry name" value="Six-hairpin glycosidases"/>
    <property type="match status" value="1"/>
</dbReference>
<sequence length="672" mass="71149">MSGLQPLLHDLLVTLRAPSQVWCAPDGQVRPSGAQGAYHADVRVLSAALVRVDGAEPEPIGAGRVTGGALEATSLLRMIDGPGPDPTAMLRRRRTVAPGEVTEELELTCATAEPVAGRLTVRLESDLAPMESIKQGRSHAARTPEVDGDTVRWVDGATRVEVRAEGASVEADDSGATLGWDVTVEPGATVTLRWTARSEVPAVVTAPARPEPEWSVPTVVADDSRLAPLLRRSLEDLAGLRMSAGFAPDETFLAAGAPWFFTLFGRDSLWAARLLLPLGTDLARGTLRTLAARQGTTTDVDTAEQPGKILHEVRAGDLHVDDDTTLPPVYYGTVDATSLWVCLLHDAWRWGMEDDDVEALLPALERALAWMREFGDADGDGFLDYADASGHGLSNQGWKDSGDSIQWRDGSLAEGPIALSEVQAYAYEAAIGGAALLDAFGRPGADAWRSWAAELKSRFRSSFWLTDEDGPYVAIALDRRGAAVDTVTSNMGHLLGTGLLDADEERAVARRLVAPDMSSGYGLRTLSSTSGGYWPLRYHGGTVWTHDTAIAILGLTKAGLGDEAAVLVRGLLEAAPHLDYQMPELFGGNAVDDGPAPMPYPAACHPQAWSAASSVALLTAALGLAPSSEQHGGLQVRPITPSPVGALDVSGLRFGGSDVHLAMDATGRLENP</sequence>
<dbReference type="Pfam" id="PF22422">
    <property type="entry name" value="MGH1-like_GH"/>
    <property type="match status" value="1"/>
</dbReference>
<feature type="domain" description="Mannosylglycerate hydrolase MGH1-like glycoside hydrolase" evidence="2">
    <location>
        <begin position="275"/>
        <end position="574"/>
    </location>
</feature>
<dbReference type="InterPro" id="IPR032856">
    <property type="entry name" value="GDE_N_bis"/>
</dbReference>
<comment type="caution">
    <text evidence="3">The sequence shown here is derived from an EMBL/GenBank/DDBJ whole genome shotgun (WGS) entry which is preliminary data.</text>
</comment>
<keyword evidence="4" id="KW-1185">Reference proteome</keyword>
<dbReference type="EMBL" id="BAAAPM010000008">
    <property type="protein sequence ID" value="GAA1735256.1"/>
    <property type="molecule type" value="Genomic_DNA"/>
</dbReference>
<proteinExistence type="predicted"/>
<dbReference type="Pfam" id="PF14742">
    <property type="entry name" value="GDE_N_bis"/>
    <property type="match status" value="1"/>
</dbReference>
<evidence type="ECO:0000259" key="2">
    <source>
        <dbReference type="Pfam" id="PF22422"/>
    </source>
</evidence>
<dbReference type="InterPro" id="IPR054491">
    <property type="entry name" value="MGH1-like_GH"/>
</dbReference>
<gene>
    <name evidence="3" type="ORF">GCM10009809_33020</name>
</gene>
<dbReference type="Proteomes" id="UP001501138">
    <property type="component" value="Unassembled WGS sequence"/>
</dbReference>
<dbReference type="RefSeq" id="WP_344249729.1">
    <property type="nucleotide sequence ID" value="NZ_BAAAPM010000008.1"/>
</dbReference>
<evidence type="ECO:0000313" key="4">
    <source>
        <dbReference type="Proteomes" id="UP001501138"/>
    </source>
</evidence>
<reference evidence="4" key="1">
    <citation type="journal article" date="2019" name="Int. J. Syst. Evol. Microbiol.">
        <title>The Global Catalogue of Microorganisms (GCM) 10K type strain sequencing project: providing services to taxonomists for standard genome sequencing and annotation.</title>
        <authorList>
            <consortium name="The Broad Institute Genomics Platform"/>
            <consortium name="The Broad Institute Genome Sequencing Center for Infectious Disease"/>
            <person name="Wu L."/>
            <person name="Ma J."/>
        </authorList>
    </citation>
    <scope>NUCLEOTIDE SEQUENCE [LARGE SCALE GENOMIC DNA]</scope>
    <source>
        <strain evidence="4">JCM 15589</strain>
    </source>
</reference>
<feature type="domain" description="Putative glycogen debranching enzyme N-terminal" evidence="1">
    <location>
        <begin position="17"/>
        <end position="194"/>
    </location>
</feature>
<protein>
    <submittedName>
        <fullName evidence="3">Glycogen debranching N-terminal domain-containing protein</fullName>
    </submittedName>
</protein>
<evidence type="ECO:0000313" key="3">
    <source>
        <dbReference type="EMBL" id="GAA1735256.1"/>
    </source>
</evidence>
<dbReference type="InterPro" id="IPR012341">
    <property type="entry name" value="6hp_glycosidase-like_sf"/>
</dbReference>